<accession>A0ABR5AR65</accession>
<evidence type="ECO:0000313" key="1">
    <source>
        <dbReference type="EMBL" id="KIL76831.1"/>
    </source>
</evidence>
<dbReference type="Proteomes" id="UP000031982">
    <property type="component" value="Unassembled WGS sequence"/>
</dbReference>
<evidence type="ECO:0000313" key="2">
    <source>
        <dbReference type="Proteomes" id="UP000031982"/>
    </source>
</evidence>
<keyword evidence="2" id="KW-1185">Reference proteome</keyword>
<organism evidence="1 2">
    <name type="scientific">Bacillus badius</name>
    <dbReference type="NCBI Taxonomy" id="1455"/>
    <lineage>
        <taxon>Bacteria</taxon>
        <taxon>Bacillati</taxon>
        <taxon>Bacillota</taxon>
        <taxon>Bacilli</taxon>
        <taxon>Bacillales</taxon>
        <taxon>Bacillaceae</taxon>
        <taxon>Pseudobacillus</taxon>
    </lineage>
</organism>
<sequence length="54" mass="5986">MSAQTSAASWKPRSRAILHSFPDLRNYAQTFVKHAETNAKSILMTIASVVRKPA</sequence>
<comment type="caution">
    <text evidence="1">The sequence shown here is derived from an EMBL/GenBank/DDBJ whole genome shotgun (WGS) entry which is preliminary data.</text>
</comment>
<name>A0ABR5AR65_BACBA</name>
<gene>
    <name evidence="1" type="ORF">SD77_2616</name>
</gene>
<reference evidence="1 2" key="1">
    <citation type="submission" date="2015-01" db="EMBL/GenBank/DDBJ databases">
        <title>Genome Assembly of Bacillus badius MTCC 1458.</title>
        <authorList>
            <person name="Verma A."/>
            <person name="Khatri I."/>
            <person name="Mual P."/>
            <person name="Subramanian S."/>
            <person name="Krishnamurthi S."/>
        </authorList>
    </citation>
    <scope>NUCLEOTIDE SEQUENCE [LARGE SCALE GENOMIC DNA]</scope>
    <source>
        <strain evidence="1 2">MTCC 1458</strain>
    </source>
</reference>
<proteinExistence type="predicted"/>
<protein>
    <submittedName>
        <fullName evidence="1">Uncharacterized protein</fullName>
    </submittedName>
</protein>
<dbReference type="EMBL" id="JXLP01000020">
    <property type="protein sequence ID" value="KIL76831.1"/>
    <property type="molecule type" value="Genomic_DNA"/>
</dbReference>